<dbReference type="SUPFAM" id="SSF52540">
    <property type="entry name" value="P-loop containing nucleoside triphosphate hydrolases"/>
    <property type="match status" value="1"/>
</dbReference>
<organism evidence="1 2">
    <name type="scientific">Duganella vulcania</name>
    <dbReference type="NCBI Taxonomy" id="2692166"/>
    <lineage>
        <taxon>Bacteria</taxon>
        <taxon>Pseudomonadati</taxon>
        <taxon>Pseudomonadota</taxon>
        <taxon>Betaproteobacteria</taxon>
        <taxon>Burkholderiales</taxon>
        <taxon>Oxalobacteraceae</taxon>
        <taxon>Telluria group</taxon>
        <taxon>Duganella</taxon>
    </lineage>
</organism>
<evidence type="ECO:0000313" key="1">
    <source>
        <dbReference type="EMBL" id="MYM85743.1"/>
    </source>
</evidence>
<dbReference type="Gene3D" id="3.40.50.300">
    <property type="entry name" value="P-loop containing nucleotide triphosphate hydrolases"/>
    <property type="match status" value="1"/>
</dbReference>
<protein>
    <recommendedName>
        <fullName evidence="3">Sulfotransferase</fullName>
    </recommendedName>
</protein>
<dbReference type="InterPro" id="IPR027417">
    <property type="entry name" value="P-loop_NTPase"/>
</dbReference>
<evidence type="ECO:0008006" key="3">
    <source>
        <dbReference type="Google" id="ProtNLM"/>
    </source>
</evidence>
<accession>A0A845FTK3</accession>
<dbReference type="EMBL" id="WWCW01000002">
    <property type="protein sequence ID" value="MYM85743.1"/>
    <property type="molecule type" value="Genomic_DNA"/>
</dbReference>
<comment type="caution">
    <text evidence="1">The sequence shown here is derived from an EMBL/GenBank/DDBJ whole genome shotgun (WGS) entry which is preliminary data.</text>
</comment>
<dbReference type="Proteomes" id="UP000470302">
    <property type="component" value="Unassembled WGS sequence"/>
</dbReference>
<dbReference type="RefSeq" id="WP_161095084.1">
    <property type="nucleotide sequence ID" value="NZ_WWCW01000002.1"/>
</dbReference>
<name>A0A845FTK3_9BURK</name>
<sequence length="415" mass="47246">MNDVFKTIAGLREVAHAPWRLEVRRVAVILSNSRSGSSLIKHVLAEHPDVASLDGEMEPYLPLTHNGFGMNSDSDAIDALAQPDALADNLFADLTVPSPGLPPWEQLKMRWRRRLLLQFPLCFIEAAQQRKLDAALDEAMRGKQHTDATLHRAILTAVFRDEPWRMNFYDMQSSSSLRDFGLGASGYYDEPLKIEEPPFVLPRSFRREFTIDDAAHKVLLFKSPSDAYRIGIHEQLFPRADIQYIHLSRGYAQSVNGLMDGWLSPKGFFAQDLARTGTALRIRGYSDATPFGQRWWKFDLPPNWRQCTQSTLGDVCLNQWLASHEAILASRVPMLRLGFEQFMERPAAQLERIGAWLGLSDLSLPARLPVTMATDIPTAQRWRKREQALLDMGRRPPVRAMMERLGYTMDPESWT</sequence>
<evidence type="ECO:0000313" key="2">
    <source>
        <dbReference type="Proteomes" id="UP000470302"/>
    </source>
</evidence>
<proteinExistence type="predicted"/>
<gene>
    <name evidence="1" type="ORF">GTP91_00960</name>
</gene>
<reference evidence="1 2" key="1">
    <citation type="submission" date="2020-01" db="EMBL/GenBank/DDBJ databases">
        <title>Novel species isolated from a subtropical stream in China.</title>
        <authorList>
            <person name="Lu H."/>
        </authorList>
    </citation>
    <scope>NUCLEOTIDE SEQUENCE [LARGE SCALE GENOMIC DNA]</scope>
    <source>
        <strain evidence="1 2">FT82W</strain>
    </source>
</reference>
<dbReference type="AlphaFoldDB" id="A0A845FTK3"/>